<feature type="signal peptide" evidence="2">
    <location>
        <begin position="1"/>
        <end position="37"/>
    </location>
</feature>
<dbReference type="RefSeq" id="WP_150904560.1">
    <property type="nucleotide sequence ID" value="NZ_VTWT01000007.1"/>
</dbReference>
<protein>
    <recommendedName>
        <fullName evidence="5">CYTH domain-containing protein</fullName>
    </recommendedName>
</protein>
<keyword evidence="1" id="KW-0812">Transmembrane</keyword>
<keyword evidence="2" id="KW-0732">Signal</keyword>
<keyword evidence="1" id="KW-0472">Membrane</keyword>
<comment type="caution">
    <text evidence="3">The sequence shown here is derived from an EMBL/GenBank/DDBJ whole genome shotgun (WGS) entry which is preliminary data.</text>
</comment>
<evidence type="ECO:0000256" key="2">
    <source>
        <dbReference type="SAM" id="SignalP"/>
    </source>
</evidence>
<accession>A0A5N1IPR7</accession>
<feature type="transmembrane region" description="Helical" evidence="1">
    <location>
        <begin position="289"/>
        <end position="305"/>
    </location>
</feature>
<evidence type="ECO:0000313" key="4">
    <source>
        <dbReference type="Proteomes" id="UP000326570"/>
    </source>
</evidence>
<name>A0A5N1IPR7_9BACT</name>
<evidence type="ECO:0000313" key="3">
    <source>
        <dbReference type="EMBL" id="KAA9331951.1"/>
    </source>
</evidence>
<evidence type="ECO:0008006" key="5">
    <source>
        <dbReference type="Google" id="ProtNLM"/>
    </source>
</evidence>
<feature type="chain" id="PRO_5024941264" description="CYTH domain-containing protein" evidence="2">
    <location>
        <begin position="38"/>
        <end position="315"/>
    </location>
</feature>
<dbReference type="Gene3D" id="2.40.320.10">
    <property type="entry name" value="Hypothetical Protein Pfu-838710-001"/>
    <property type="match status" value="1"/>
</dbReference>
<dbReference type="AlphaFoldDB" id="A0A5N1IPR7"/>
<organism evidence="3 4">
    <name type="scientific">Adhaeribacter soli</name>
    <dbReference type="NCBI Taxonomy" id="2607655"/>
    <lineage>
        <taxon>Bacteria</taxon>
        <taxon>Pseudomonadati</taxon>
        <taxon>Bacteroidota</taxon>
        <taxon>Cytophagia</taxon>
        <taxon>Cytophagales</taxon>
        <taxon>Hymenobacteraceae</taxon>
        <taxon>Adhaeribacter</taxon>
    </lineage>
</organism>
<keyword evidence="1" id="KW-1133">Transmembrane helix</keyword>
<dbReference type="Proteomes" id="UP000326570">
    <property type="component" value="Unassembled WGS sequence"/>
</dbReference>
<sequence>MPQSYKTNRRVSGVPGRWFRVAACLLLFTLSAYNSQAAKPKKALPGYQVFTSYEYRFRLPQPEAAAAWEKIRLRYSAPNLPSGFTSDVKEQNIIDLYFDDEKQALLEQELMLRHRLFISGEGRKERLQFLVPEAERTTQTFIFRQNRKPDKGANFTDHPLLKLLRAKDRPALDSLLRKCDISAQNLQPVLEVTHREKRLYLRRQGNEWVSIALAQYSTEAPEHHFAELQIRVNQQPANKAQMQGQKFTVDTLAASLQKLFNLQPETSTEYAALTKNREQESPSFTRTKALAGTTLLVGMAAYFIFRKLRKKKEKH</sequence>
<gene>
    <name evidence="3" type="ORF">F0P94_14245</name>
</gene>
<dbReference type="EMBL" id="VTWT01000007">
    <property type="protein sequence ID" value="KAA9331951.1"/>
    <property type="molecule type" value="Genomic_DNA"/>
</dbReference>
<proteinExistence type="predicted"/>
<reference evidence="3 4" key="1">
    <citation type="submission" date="2019-09" db="EMBL/GenBank/DDBJ databases">
        <title>Genome sequence of Adhaeribacter sp. M2.</title>
        <authorList>
            <person name="Srinivasan S."/>
        </authorList>
    </citation>
    <scope>NUCLEOTIDE SEQUENCE [LARGE SCALE GENOMIC DNA]</scope>
    <source>
        <strain evidence="3 4">M2</strain>
    </source>
</reference>
<keyword evidence="4" id="KW-1185">Reference proteome</keyword>
<evidence type="ECO:0000256" key="1">
    <source>
        <dbReference type="SAM" id="Phobius"/>
    </source>
</evidence>